<proteinExistence type="predicted"/>
<dbReference type="EMBL" id="FMJD01000011">
    <property type="protein sequence ID" value="SCM78493.1"/>
    <property type="molecule type" value="Genomic_DNA"/>
</dbReference>
<reference evidence="2" key="1">
    <citation type="submission" date="2016-08" db="EMBL/GenBank/DDBJ databases">
        <authorList>
            <person name="Seilhamer J.J."/>
        </authorList>
    </citation>
    <scope>NUCLEOTIDE SEQUENCE</scope>
    <source>
        <strain evidence="2">86</strain>
    </source>
</reference>
<gene>
    <name evidence="2" type="ORF">KL86PLE_70197</name>
</gene>
<feature type="region of interest" description="Disordered" evidence="1">
    <location>
        <begin position="76"/>
        <end position="102"/>
    </location>
</feature>
<evidence type="ECO:0000256" key="1">
    <source>
        <dbReference type="SAM" id="MobiDB-lite"/>
    </source>
</evidence>
<feature type="region of interest" description="Disordered" evidence="1">
    <location>
        <begin position="119"/>
        <end position="159"/>
    </location>
</feature>
<sequence length="159" mass="17274">MSAHLPLDVAEPRRAEPVQRLELAVRVPPLLGHRREAVDFGLIDAVTLRLGHGFLRAAVAAGSGRPRLFEPVGCQVNPRHRSSVDRANSGHKRKGGLSGAALKRFTSEKYAGESSCRFIPKSPPTWRLSPRAANHPSKSCRPRPPALAPRPGRASPAHR</sequence>
<feature type="compositionally biased region" description="Low complexity" evidence="1">
    <location>
        <begin position="149"/>
        <end position="159"/>
    </location>
</feature>
<evidence type="ECO:0000313" key="2">
    <source>
        <dbReference type="EMBL" id="SCM78493.1"/>
    </source>
</evidence>
<dbReference type="AlphaFoldDB" id="A0A212LLS7"/>
<organism evidence="2">
    <name type="scientific">uncultured Pleomorphomonas sp</name>
    <dbReference type="NCBI Taxonomy" id="442121"/>
    <lineage>
        <taxon>Bacteria</taxon>
        <taxon>Pseudomonadati</taxon>
        <taxon>Pseudomonadota</taxon>
        <taxon>Alphaproteobacteria</taxon>
        <taxon>Hyphomicrobiales</taxon>
        <taxon>Pleomorphomonadaceae</taxon>
        <taxon>Pleomorphomonas</taxon>
        <taxon>environmental samples</taxon>
    </lineage>
</organism>
<name>A0A212LLS7_9HYPH</name>
<accession>A0A212LLS7</accession>
<protein>
    <submittedName>
        <fullName evidence="2">Uncharacterized protein</fullName>
    </submittedName>
</protein>